<keyword evidence="2" id="KW-1185">Reference proteome</keyword>
<evidence type="ECO:0000313" key="2">
    <source>
        <dbReference type="Proteomes" id="UP001183414"/>
    </source>
</evidence>
<dbReference type="EMBL" id="JAVREQ010000043">
    <property type="protein sequence ID" value="MDT0382591.1"/>
    <property type="molecule type" value="Genomic_DNA"/>
</dbReference>
<dbReference type="RefSeq" id="WP_311676169.1">
    <property type="nucleotide sequence ID" value="NZ_JAVREQ010000043.1"/>
</dbReference>
<comment type="caution">
    <text evidence="1">The sequence shown here is derived from an EMBL/GenBank/DDBJ whole genome shotgun (WGS) entry which is preliminary data.</text>
</comment>
<dbReference type="InterPro" id="IPR042070">
    <property type="entry name" value="PucR_C-HTH_sf"/>
</dbReference>
<evidence type="ECO:0008006" key="3">
    <source>
        <dbReference type="Google" id="ProtNLM"/>
    </source>
</evidence>
<dbReference type="Gene3D" id="1.10.10.2840">
    <property type="entry name" value="PucR C-terminal helix-turn-helix domain"/>
    <property type="match status" value="1"/>
</dbReference>
<sequence>MRTLAGQGGAAVVLAGPEAQPHGDVTELASACAAAQLPLLVPSRPAPAADVVDTVHTAMRQAATAHAQRATSVLRVVDRLYRSSGAPDALLPHLGDITDAGVYLANPGSYGWNLLKALGCWEALMLARRQGARTAVVSDSGQHIVLIPFGHYAPHPVLIGVRDAQAGPWPTHLRDLLTLAATQTALLRHPLEVEEREETWRRARRAHRAGIMHALMIGQREAAVRMAEPDPELHLTGRDAVTAVLACAPRSREDLVQLCEAELPHALVMPCPGCTDHILIAAPALDHVGRTLHTALSELLAGERHEGVGVSTPTPWGRVPQGYAAARRALATAEPGTLATYSGTADLASVLATVPGATRWARRVVAKTDAGGGRRVDLARLALTAGVPGAASLANTDRSHVRRSLIEVLNVMGLDHREMPHRAVAELAFQLAAIDDADHNGAQDVDDLPGPEQVPTALDDLLSSDAARYWARATLRPLLEAPAPPGGWLGPHATRQDDPVALLVEFISAGCSVSATAKELGINRRSTRSRISAAAAALGLPLTQTRGCEPHPALWALIAGGHLPPTHTPDPADPITPRLFIPRQLSTATTDWPRDRHHTENPT</sequence>
<gene>
    <name evidence="1" type="ORF">RM572_27945</name>
</gene>
<reference evidence="2" key="1">
    <citation type="submission" date="2023-07" db="EMBL/GenBank/DDBJ databases">
        <title>30 novel species of actinomycetes from the DSMZ collection.</title>
        <authorList>
            <person name="Nouioui I."/>
        </authorList>
    </citation>
    <scope>NUCLEOTIDE SEQUENCE [LARGE SCALE GENOMIC DNA]</scope>
    <source>
        <strain evidence="2">DSM 42041</strain>
    </source>
</reference>
<name>A0ABU2P017_9ACTN</name>
<organism evidence="1 2">
    <name type="scientific">Streptomyces hazeniae</name>
    <dbReference type="NCBI Taxonomy" id="3075538"/>
    <lineage>
        <taxon>Bacteria</taxon>
        <taxon>Bacillati</taxon>
        <taxon>Actinomycetota</taxon>
        <taxon>Actinomycetes</taxon>
        <taxon>Kitasatosporales</taxon>
        <taxon>Streptomycetaceae</taxon>
        <taxon>Streptomyces</taxon>
    </lineage>
</organism>
<dbReference type="Proteomes" id="UP001183414">
    <property type="component" value="Unassembled WGS sequence"/>
</dbReference>
<evidence type="ECO:0000313" key="1">
    <source>
        <dbReference type="EMBL" id="MDT0382591.1"/>
    </source>
</evidence>
<accession>A0ABU2P017</accession>
<proteinExistence type="predicted"/>
<protein>
    <recommendedName>
        <fullName evidence="3">PucR C-terminal helix-turn-helix domain-containing protein</fullName>
    </recommendedName>
</protein>